<keyword evidence="2" id="KW-0533">Nickel</keyword>
<dbReference type="NCBIfam" id="NF007078">
    <property type="entry name" value="PRK09529.1"/>
    <property type="match status" value="1"/>
</dbReference>
<dbReference type="AlphaFoldDB" id="A0A0F9LGG0"/>
<dbReference type="NCBIfam" id="NF040764">
    <property type="entry name" value="CODH_ACS_al_bet"/>
    <property type="match status" value="1"/>
</dbReference>
<dbReference type="SUPFAM" id="SSF56821">
    <property type="entry name" value="Prismane protein-like"/>
    <property type="match status" value="1"/>
</dbReference>
<keyword evidence="6" id="KW-0411">Iron-sulfur</keyword>
<dbReference type="InterPro" id="IPR016099">
    <property type="entry name" value="Prismane-like_a/b-sand"/>
</dbReference>
<dbReference type="PANTHER" id="PTHR42281:SF1">
    <property type="entry name" value="ACETYL-COA DECARBONYLASE_SYNTHASE COMPLEX SUBUNIT BETA 1"/>
    <property type="match status" value="1"/>
</dbReference>
<dbReference type="Gene3D" id="3.40.50.2030">
    <property type="match status" value="1"/>
</dbReference>
<name>A0A0F9LGG0_9ZZZZ</name>
<evidence type="ECO:0000256" key="4">
    <source>
        <dbReference type="ARBA" id="ARBA00022723"/>
    </source>
</evidence>
<evidence type="ECO:0000256" key="6">
    <source>
        <dbReference type="ARBA" id="ARBA00023014"/>
    </source>
</evidence>
<gene>
    <name evidence="9" type="ORF">LCGC14_1202630</name>
</gene>
<comment type="caution">
    <text evidence="9">The sequence shown here is derived from an EMBL/GenBank/DDBJ whole genome shotgun (WGS) entry which is preliminary data.</text>
</comment>
<dbReference type="GO" id="GO:0043885">
    <property type="term" value="F:anaerobic carbon-monoxide dehydrogenase activity"/>
    <property type="evidence" value="ECO:0007669"/>
    <property type="project" value="InterPro"/>
</dbReference>
<dbReference type="Gene3D" id="3.30.1650.10">
    <property type="entry name" value="Bifunctional carbon monoxide dehydrogenase/acetyl-coa synthase(codh/acs), Chain M, domain 3"/>
    <property type="match status" value="1"/>
</dbReference>
<evidence type="ECO:0000256" key="1">
    <source>
        <dbReference type="ARBA" id="ARBA00012244"/>
    </source>
</evidence>
<organism evidence="9">
    <name type="scientific">marine sediment metagenome</name>
    <dbReference type="NCBI Taxonomy" id="412755"/>
    <lineage>
        <taxon>unclassified sequences</taxon>
        <taxon>metagenomes</taxon>
        <taxon>ecological metagenomes</taxon>
    </lineage>
</organism>
<dbReference type="InterPro" id="IPR041350">
    <property type="entry name" value="CODH_A_N"/>
</dbReference>
<sequence length="737" mass="80961">MSKIIATGAIRGAHNIVGQAEKDVKAALEKHGADKKIEFPNTGYFLPVTYGMTGIKVEKLGDLQKVLDTSKSLLPPMPDESVWLPYLGHALDAGMATLFADEVIEVLKYLKDPIPYSMTVNPNGSGLWLGAANDVIMRERGVEFVDGSAPGFAACVGAPEDPEVSVKLALELQEKNLYVFMSCDTNGRSMAEHLQDAGVQLGWDTRLIPFGKDVTATVLALGFATRAAMAFGGVQPGDFERNLKYNQNRIFAFVLAFGDVTDEQYAQAAGAINYGFPVISDYDIPQILPTGICTYEHVVSQIPHDKMVQKAIEVRGLKIKITKIPIPVSFGPAFEGERIRREDTHIEIRGDKKPAFEWLTTLDGDKVEDGKIEMIGDDIDKLKLDGANTVVPYGMVVEVAGRQMESDFEPIIERQIHHMINYASGAFHMGQRDQIRLRLSKQGVEKGLKLEHLGKIIHAKILDEFGAIVDKVQVKIITDEKKAEEWREKARKIFHERDDRIKGLTDEAVDTFYSCALCQSFAPTHVCVVTPERPGLCGAVNWLDGKAGHQIDPSGGHQPIPKGNTVDAKVGQWDKANEYVKQASRGEIERMSAYSMIVDPMTSCGCFECIAAILPMTNGIMIVDRDHPDMTPCGMKFSTLAGTVGGGAQTPGFIGHSKLYIQSKKFISADGGIKRIVWMPKQLKEEIGEVFNKRAVEVGEPDLLDKIADETVATSEEEVLNYITEKGHPAVGMDPIM</sequence>
<dbReference type="PANTHER" id="PTHR42281">
    <property type="match status" value="1"/>
</dbReference>
<reference evidence="9" key="1">
    <citation type="journal article" date="2015" name="Nature">
        <title>Complex archaea that bridge the gap between prokaryotes and eukaryotes.</title>
        <authorList>
            <person name="Spang A."/>
            <person name="Saw J.H."/>
            <person name="Jorgensen S.L."/>
            <person name="Zaremba-Niedzwiedzka K."/>
            <person name="Martijn J."/>
            <person name="Lind A.E."/>
            <person name="van Eijk R."/>
            <person name="Schleper C."/>
            <person name="Guy L."/>
            <person name="Ettema T.J."/>
        </authorList>
    </citation>
    <scope>NUCLEOTIDE SEQUENCE</scope>
</reference>
<dbReference type="Gene3D" id="1.10.8.190">
    <property type="entry name" value="Carbon monoxide dehydrogenase alpha subunit. Chain M, domain 1"/>
    <property type="match status" value="1"/>
</dbReference>
<feature type="domain" description="Carbon monoxide dehydrogenase subunit alpha ,N-terminal" evidence="7">
    <location>
        <begin position="21"/>
        <end position="110"/>
    </location>
</feature>
<dbReference type="EC" id="2.3.1.169" evidence="1"/>
<protein>
    <recommendedName>
        <fullName evidence="1">CO-methylating acetyl-CoA synthase</fullName>
        <ecNumber evidence="1">2.3.1.169</ecNumber>
    </recommendedName>
</protein>
<dbReference type="GO" id="GO:0043884">
    <property type="term" value="F:CO-methylating acetyl-CoA synthase activity"/>
    <property type="evidence" value="ECO:0007669"/>
    <property type="project" value="UniProtKB-EC"/>
</dbReference>
<dbReference type="GO" id="GO:0006084">
    <property type="term" value="P:acetyl-CoA metabolic process"/>
    <property type="evidence" value="ECO:0007669"/>
    <property type="project" value="InterPro"/>
</dbReference>
<dbReference type="InterPro" id="IPR011254">
    <property type="entry name" value="Prismane-like_sf"/>
</dbReference>
<evidence type="ECO:0000256" key="2">
    <source>
        <dbReference type="ARBA" id="ARBA00022596"/>
    </source>
</evidence>
<dbReference type="Pfam" id="PF18537">
    <property type="entry name" value="CODH_A_N"/>
    <property type="match status" value="1"/>
</dbReference>
<evidence type="ECO:0000313" key="9">
    <source>
        <dbReference type="EMBL" id="KKM94009.1"/>
    </source>
</evidence>
<dbReference type="Gene3D" id="3.40.970.20">
    <property type="entry name" value="Carbon monoxide dehydrogenase alpha subunit. Chain D, domain 4"/>
    <property type="match status" value="1"/>
</dbReference>
<proteinExistence type="predicted"/>
<evidence type="ECO:0000256" key="3">
    <source>
        <dbReference type="ARBA" id="ARBA00022679"/>
    </source>
</evidence>
<keyword evidence="3" id="KW-0808">Transferase</keyword>
<dbReference type="InterPro" id="IPR004461">
    <property type="entry name" value="CO_DH/Ac-CoA_synth_bsu"/>
</dbReference>
<dbReference type="GO" id="GO:0046872">
    <property type="term" value="F:metal ion binding"/>
    <property type="evidence" value="ECO:0007669"/>
    <property type="project" value="UniProtKB-KW"/>
</dbReference>
<dbReference type="Pfam" id="PF03598">
    <property type="entry name" value="CdhC"/>
    <property type="match status" value="1"/>
</dbReference>
<dbReference type="Gene3D" id="3.40.1470.10">
    <property type="entry name" value="Bifunctional carbon monoxide dehydrogenase/acetyl-coa synthase(codh/acs), Chain M, domain 5"/>
    <property type="match status" value="1"/>
</dbReference>
<evidence type="ECO:0000259" key="7">
    <source>
        <dbReference type="Pfam" id="PF18537"/>
    </source>
</evidence>
<keyword evidence="4" id="KW-0479">Metal-binding</keyword>
<dbReference type="Pfam" id="PF19436">
    <property type="entry name" value="ACS_CODH_B_C"/>
    <property type="match status" value="1"/>
</dbReference>
<dbReference type="InterPro" id="IPR038571">
    <property type="entry name" value="CO_DH/Ac-CoA_synth_bsu_3_sf"/>
</dbReference>
<dbReference type="NCBIfam" id="TIGR00316">
    <property type="entry name" value="cdhC"/>
    <property type="match status" value="1"/>
</dbReference>
<keyword evidence="5" id="KW-0408">Iron</keyword>
<accession>A0A0F9LGG0</accession>
<evidence type="ECO:0000259" key="8">
    <source>
        <dbReference type="Pfam" id="PF19436"/>
    </source>
</evidence>
<evidence type="ECO:0000256" key="5">
    <source>
        <dbReference type="ARBA" id="ARBA00023004"/>
    </source>
</evidence>
<dbReference type="EMBL" id="LAZR01006195">
    <property type="protein sequence ID" value="KKM94009.1"/>
    <property type="molecule type" value="Genomic_DNA"/>
</dbReference>
<dbReference type="NCBIfam" id="NF003379">
    <property type="entry name" value="PRK04456.1"/>
    <property type="match status" value="1"/>
</dbReference>
<dbReference type="GO" id="GO:0051536">
    <property type="term" value="F:iron-sulfur cluster binding"/>
    <property type="evidence" value="ECO:0007669"/>
    <property type="project" value="UniProtKB-KW"/>
</dbReference>
<feature type="domain" description="CO dehydrogenase/acetyl-CoA synthase complex beta subunit C-terminal" evidence="8">
    <location>
        <begin position="494"/>
        <end position="737"/>
    </location>
</feature>
<dbReference type="InterPro" id="IPR045822">
    <property type="entry name" value="ACS_CODH_B_C"/>
</dbReference>